<dbReference type="RefSeq" id="XP_017860709.1">
    <property type="nucleotide sequence ID" value="XM_018005220.1"/>
</dbReference>
<name>A0ABM1P0H3_DROAR</name>
<proteinExistence type="predicted"/>
<protein>
    <submittedName>
        <fullName evidence="2">G2/mitotic-specific cyclin-A</fullName>
    </submittedName>
</protein>
<keyword evidence="1" id="KW-1185">Reference proteome</keyword>
<evidence type="ECO:0000313" key="1">
    <source>
        <dbReference type="Proteomes" id="UP000694904"/>
    </source>
</evidence>
<evidence type="ECO:0000313" key="2">
    <source>
        <dbReference type="RefSeq" id="XP_017860709.1"/>
    </source>
</evidence>
<organism evidence="1 2">
    <name type="scientific">Drosophila arizonae</name>
    <name type="common">Fruit fly</name>
    <dbReference type="NCBI Taxonomy" id="7263"/>
    <lineage>
        <taxon>Eukaryota</taxon>
        <taxon>Metazoa</taxon>
        <taxon>Ecdysozoa</taxon>
        <taxon>Arthropoda</taxon>
        <taxon>Hexapoda</taxon>
        <taxon>Insecta</taxon>
        <taxon>Pterygota</taxon>
        <taxon>Neoptera</taxon>
        <taxon>Endopterygota</taxon>
        <taxon>Diptera</taxon>
        <taxon>Brachycera</taxon>
        <taxon>Muscomorpha</taxon>
        <taxon>Ephydroidea</taxon>
        <taxon>Drosophilidae</taxon>
        <taxon>Drosophila</taxon>
    </lineage>
</organism>
<accession>A0ABM1P0H3</accession>
<dbReference type="Proteomes" id="UP000694904">
    <property type="component" value="Chromosome 4"/>
</dbReference>
<reference evidence="1" key="2">
    <citation type="journal article" date="2016" name="G3 (Bethesda)">
        <title>Genome Evolution in Three Species of Cactophilic Drosophila.</title>
        <authorList>
            <person name="Sanchez-Flores A."/>
            <person name="Penazola F."/>
            <person name="Carpinteyro-Ponce J."/>
            <person name="Nazario-Yepiz N."/>
            <person name="Abreu-Goodger C."/>
            <person name="Machado C.A."/>
            <person name="Markow T.A."/>
        </authorList>
    </citation>
    <scope>NUCLEOTIDE SEQUENCE [LARGE SCALE GENOMIC DNA]</scope>
</reference>
<reference evidence="2" key="3">
    <citation type="submission" date="2025-08" db="UniProtKB">
        <authorList>
            <consortium name="RefSeq"/>
        </authorList>
    </citation>
    <scope>IDENTIFICATION</scope>
    <source>
        <tissue evidence="2">Whole organism</tissue>
    </source>
</reference>
<gene>
    <name evidence="2" type="primary">LOC108612341</name>
</gene>
<reference evidence="1" key="1">
    <citation type="journal article" date="1997" name="Nucleic Acids Res.">
        <title>tRNAscan-SE: a program for improved detection of transfer RNA genes in genomic sequence.</title>
        <authorList>
            <person name="Lowe T.M."/>
            <person name="Eddy S.R."/>
        </authorList>
    </citation>
    <scope>NUCLEOTIDE SEQUENCE [LARGE SCALE GENOMIC DNA]</scope>
</reference>
<sequence>MPSLKEKSSMLNGAGVVKQPLAVIGGKEKALAPRANLVVLNTNNNHGNVQRSNPVPTGKMGFREVAKVKVDENACFGATKKSNVVVPVVEQFKSFSVYEDNSHTQVQLQIGSTALSISADKENIQVVDQKLEQVRKEFAINHGYDLDGTPMSVTDVQSPMSVDRSMAETSIISAEISDNSQAEGMADLKTDADISLLESPVLPRNDRQRFFEVVQYQHDILENFRESELESVRETDTTDKMRM</sequence>
<dbReference type="GeneID" id="108612341"/>